<dbReference type="InterPro" id="IPR024508">
    <property type="entry name" value="DUF3226"/>
</dbReference>
<gene>
    <name evidence="1" type="ordered locus">Bmur_1458</name>
</gene>
<dbReference type="eggNOG" id="ENOG5032QUC">
    <property type="taxonomic scope" value="Bacteria"/>
</dbReference>
<dbReference type="RefSeq" id="WP_013113962.1">
    <property type="nucleotide sequence ID" value="NC_014150.1"/>
</dbReference>
<dbReference type="AlphaFoldDB" id="D5UA22"/>
<dbReference type="EMBL" id="CP001959">
    <property type="protein sequence ID" value="ADG71545.1"/>
    <property type="molecule type" value="Genomic_DNA"/>
</dbReference>
<dbReference type="Pfam" id="PF11536">
    <property type="entry name" value="DUF3226"/>
    <property type="match status" value="1"/>
</dbReference>
<proteinExistence type="predicted"/>
<reference evidence="1 2" key="1">
    <citation type="journal article" date="2010" name="Stand. Genomic Sci.">
        <title>Complete genome sequence of Brachyspira murdochii type strain (56-150).</title>
        <authorList>
            <person name="Pati A."/>
            <person name="Sikorski J."/>
            <person name="Gronow S."/>
            <person name="Munk C."/>
            <person name="Lapidus A."/>
            <person name="Copeland A."/>
            <person name="Glavina Del Tio T."/>
            <person name="Nolan M."/>
            <person name="Lucas S."/>
            <person name="Chen F."/>
            <person name="Tice H."/>
            <person name="Cheng J.F."/>
            <person name="Han C."/>
            <person name="Detter J.C."/>
            <person name="Bruce D."/>
            <person name="Tapia R."/>
            <person name="Goodwin L."/>
            <person name="Pitluck S."/>
            <person name="Liolios K."/>
            <person name="Ivanova N."/>
            <person name="Mavromatis K."/>
            <person name="Mikhailova N."/>
            <person name="Chen A."/>
            <person name="Palaniappan K."/>
            <person name="Land M."/>
            <person name="Hauser L."/>
            <person name="Chang Y.J."/>
            <person name="Jeffries C.D."/>
            <person name="Spring S."/>
            <person name="Rohde M."/>
            <person name="Goker M."/>
            <person name="Bristow J."/>
            <person name="Eisen J.A."/>
            <person name="Markowitz V."/>
            <person name="Hugenholtz P."/>
            <person name="Kyrpides N.C."/>
            <person name="Klenk H.P."/>
        </authorList>
    </citation>
    <scope>NUCLEOTIDE SEQUENCE [LARGE SCALE GENOMIC DNA]</scope>
    <source>
        <strain evidence="2">ATCC 51284 / DSM 12563 / 56-150</strain>
    </source>
</reference>
<dbReference type="HOGENOM" id="CLU_108432_0_0_12"/>
<organism evidence="1 2">
    <name type="scientific">Brachyspira murdochii (strain ATCC 51284 / DSM 12563 / 56-150)</name>
    <name type="common">Serpulina murdochii</name>
    <dbReference type="NCBI Taxonomy" id="526224"/>
    <lineage>
        <taxon>Bacteria</taxon>
        <taxon>Pseudomonadati</taxon>
        <taxon>Spirochaetota</taxon>
        <taxon>Spirochaetia</taxon>
        <taxon>Brachyspirales</taxon>
        <taxon>Brachyspiraceae</taxon>
        <taxon>Brachyspira</taxon>
    </lineage>
</organism>
<evidence type="ECO:0008006" key="3">
    <source>
        <dbReference type="Google" id="ProtNLM"/>
    </source>
</evidence>
<protein>
    <recommendedName>
        <fullName evidence="3">DUF4435 domain-containing protein</fullName>
    </recommendedName>
</protein>
<dbReference type="CDD" id="cd00188">
    <property type="entry name" value="TOPRIM"/>
    <property type="match status" value="1"/>
</dbReference>
<name>D5UA22_BRAM5</name>
<sequence length="178" mass="20856">MRIIVEGDSDKKFLECYLKYLNITNYTKIVAIGGKNNIINHIELKKEDFIIIFDADDDYNKSKINIENQLDKLNIKNDKIFLFPNNKDNGDLETLIEKIAIHKEVIHCYDNYTICIDSLINKIPNLKHQAKKSKVFAYMSGFGFKNNIKAEEFDLTPYADFDNIYLNDLKEFLLNIFK</sequence>
<evidence type="ECO:0000313" key="2">
    <source>
        <dbReference type="Proteomes" id="UP000001915"/>
    </source>
</evidence>
<accession>D5UA22</accession>
<evidence type="ECO:0000313" key="1">
    <source>
        <dbReference type="EMBL" id="ADG71545.1"/>
    </source>
</evidence>
<dbReference type="Proteomes" id="UP000001915">
    <property type="component" value="Chromosome"/>
</dbReference>
<dbReference type="STRING" id="526224.Bmur_1458"/>
<dbReference type="KEGG" id="brm:Bmur_1458"/>